<protein>
    <submittedName>
        <fullName evidence="2">Cobalamin-binding protein</fullName>
    </submittedName>
</protein>
<dbReference type="AlphaFoldDB" id="A0A437JCB8"/>
<proteinExistence type="predicted"/>
<evidence type="ECO:0000313" key="3">
    <source>
        <dbReference type="Proteomes" id="UP000282977"/>
    </source>
</evidence>
<reference evidence="2 3" key="1">
    <citation type="submission" date="2019-01" db="EMBL/GenBank/DDBJ databases">
        <authorList>
            <person name="Chen W.-M."/>
        </authorList>
    </citation>
    <scope>NUCLEOTIDE SEQUENCE [LARGE SCALE GENOMIC DNA]</scope>
    <source>
        <strain evidence="2 3">TLA-22</strain>
    </source>
</reference>
<dbReference type="InterPro" id="IPR051030">
    <property type="entry name" value="Vitamin_B12-ABC_binding"/>
</dbReference>
<dbReference type="Pfam" id="PF01497">
    <property type="entry name" value="Peripla_BP_2"/>
    <property type="match status" value="1"/>
</dbReference>
<sequence>MSTSDLRIVSLLPSATEIAVALGFGDALVGRSHECDWPRGVEVLPVITNSKLAKGLASGEIEKRVQEIVASGLSVYEVDGDKLCALAPDVILTQTQCAVCAVTPADIQDALDAWTGKQPVLVSTAPDDMADVWGDFLRVGAALGAQDHAADVVSQLQARIAAVSAAVAGRPRPRVAAIEWLDPPMVAGNWVPELIEAAGGTSLLATPGQHSPWISWDQIADADPDVLILMPCGFRIPQTLAELPGVAADPRWQALRAVRSGKVYATDGQYFFNRPGPRLVESVEIIAEILHPGVGAWGHEGVGWQRVEP</sequence>
<comment type="caution">
    <text evidence="2">The sequence shown here is derived from an EMBL/GenBank/DDBJ whole genome shotgun (WGS) entry which is preliminary data.</text>
</comment>
<dbReference type="EMBL" id="RZUL01000001">
    <property type="protein sequence ID" value="RVT43524.1"/>
    <property type="molecule type" value="Genomic_DNA"/>
</dbReference>
<name>A0A437JCB8_9SPHN</name>
<dbReference type="PANTHER" id="PTHR42860:SF1">
    <property type="entry name" value="VITAMIN B12-BINDING PROTEIN"/>
    <property type="match status" value="1"/>
</dbReference>
<dbReference type="Proteomes" id="UP000282977">
    <property type="component" value="Unassembled WGS sequence"/>
</dbReference>
<dbReference type="OrthoDB" id="9775594at2"/>
<dbReference type="PANTHER" id="PTHR42860">
    <property type="entry name" value="VITAMIN B12-BINDING PROTEIN"/>
    <property type="match status" value="1"/>
</dbReference>
<dbReference type="Gene3D" id="3.40.50.1980">
    <property type="entry name" value="Nitrogenase molybdenum iron protein domain"/>
    <property type="match status" value="2"/>
</dbReference>
<evidence type="ECO:0000259" key="1">
    <source>
        <dbReference type="PROSITE" id="PS50983"/>
    </source>
</evidence>
<dbReference type="RefSeq" id="WP_127689064.1">
    <property type="nucleotide sequence ID" value="NZ_RZUL01000001.1"/>
</dbReference>
<keyword evidence="3" id="KW-1185">Reference proteome</keyword>
<accession>A0A437JCB8</accession>
<evidence type="ECO:0000313" key="2">
    <source>
        <dbReference type="EMBL" id="RVT43524.1"/>
    </source>
</evidence>
<feature type="domain" description="Fe/B12 periplasmic-binding" evidence="1">
    <location>
        <begin position="7"/>
        <end position="294"/>
    </location>
</feature>
<gene>
    <name evidence="2" type="ORF">ENE74_02580</name>
</gene>
<dbReference type="CDD" id="cd01144">
    <property type="entry name" value="BtuF"/>
    <property type="match status" value="1"/>
</dbReference>
<dbReference type="SUPFAM" id="SSF53807">
    <property type="entry name" value="Helical backbone' metal receptor"/>
    <property type="match status" value="1"/>
</dbReference>
<dbReference type="PROSITE" id="PS50983">
    <property type="entry name" value="FE_B12_PBP"/>
    <property type="match status" value="1"/>
</dbReference>
<organism evidence="2 3">
    <name type="scientific">Sphingobium algorifonticola</name>
    <dbReference type="NCBI Taxonomy" id="2008318"/>
    <lineage>
        <taxon>Bacteria</taxon>
        <taxon>Pseudomonadati</taxon>
        <taxon>Pseudomonadota</taxon>
        <taxon>Alphaproteobacteria</taxon>
        <taxon>Sphingomonadales</taxon>
        <taxon>Sphingomonadaceae</taxon>
        <taxon>Sphingobium</taxon>
    </lineage>
</organism>
<dbReference type="InterPro" id="IPR002491">
    <property type="entry name" value="ABC_transptr_periplasmic_BD"/>
</dbReference>